<reference evidence="1 2" key="1">
    <citation type="journal article" date="2018" name="Nat. Ecol. Evol.">
        <title>Pezizomycetes genomes reveal the molecular basis of ectomycorrhizal truffle lifestyle.</title>
        <authorList>
            <person name="Murat C."/>
            <person name="Payen T."/>
            <person name="Noel B."/>
            <person name="Kuo A."/>
            <person name="Morin E."/>
            <person name="Chen J."/>
            <person name="Kohler A."/>
            <person name="Krizsan K."/>
            <person name="Balestrini R."/>
            <person name="Da Silva C."/>
            <person name="Montanini B."/>
            <person name="Hainaut M."/>
            <person name="Levati E."/>
            <person name="Barry K.W."/>
            <person name="Belfiori B."/>
            <person name="Cichocki N."/>
            <person name="Clum A."/>
            <person name="Dockter R.B."/>
            <person name="Fauchery L."/>
            <person name="Guy J."/>
            <person name="Iotti M."/>
            <person name="Le Tacon F."/>
            <person name="Lindquist E.A."/>
            <person name="Lipzen A."/>
            <person name="Malagnac F."/>
            <person name="Mello A."/>
            <person name="Molinier V."/>
            <person name="Miyauchi S."/>
            <person name="Poulain J."/>
            <person name="Riccioni C."/>
            <person name="Rubini A."/>
            <person name="Sitrit Y."/>
            <person name="Splivallo R."/>
            <person name="Traeger S."/>
            <person name="Wang M."/>
            <person name="Zifcakova L."/>
            <person name="Wipf D."/>
            <person name="Zambonelli A."/>
            <person name="Paolocci F."/>
            <person name="Nowrousian M."/>
            <person name="Ottonello S."/>
            <person name="Baldrian P."/>
            <person name="Spatafora J.W."/>
            <person name="Henrissat B."/>
            <person name="Nagy L.G."/>
            <person name="Aury J.M."/>
            <person name="Wincker P."/>
            <person name="Grigoriev I.V."/>
            <person name="Bonfante P."/>
            <person name="Martin F.M."/>
        </authorList>
    </citation>
    <scope>NUCLEOTIDE SEQUENCE [LARGE SCALE GENOMIC DNA]</scope>
    <source>
        <strain evidence="1 2">120613-1</strain>
    </source>
</reference>
<organism evidence="1 2">
    <name type="scientific">Choiromyces venosus 120613-1</name>
    <dbReference type="NCBI Taxonomy" id="1336337"/>
    <lineage>
        <taxon>Eukaryota</taxon>
        <taxon>Fungi</taxon>
        <taxon>Dikarya</taxon>
        <taxon>Ascomycota</taxon>
        <taxon>Pezizomycotina</taxon>
        <taxon>Pezizomycetes</taxon>
        <taxon>Pezizales</taxon>
        <taxon>Tuberaceae</taxon>
        <taxon>Choiromyces</taxon>
    </lineage>
</organism>
<evidence type="ECO:0000313" key="2">
    <source>
        <dbReference type="Proteomes" id="UP000276215"/>
    </source>
</evidence>
<protein>
    <submittedName>
        <fullName evidence="1">Uncharacterized protein</fullName>
    </submittedName>
</protein>
<dbReference type="Proteomes" id="UP000276215">
    <property type="component" value="Unassembled WGS sequence"/>
</dbReference>
<dbReference type="OrthoDB" id="5425741at2759"/>
<name>A0A3N4JDB7_9PEZI</name>
<evidence type="ECO:0000313" key="1">
    <source>
        <dbReference type="EMBL" id="RPA94968.1"/>
    </source>
</evidence>
<accession>A0A3N4JDB7</accession>
<dbReference type="EMBL" id="ML120431">
    <property type="protein sequence ID" value="RPA94968.1"/>
    <property type="molecule type" value="Genomic_DNA"/>
</dbReference>
<proteinExistence type="predicted"/>
<gene>
    <name evidence="1" type="ORF">L873DRAFT_1813548</name>
</gene>
<keyword evidence="2" id="KW-1185">Reference proteome</keyword>
<sequence>MTSTHYIGDTFTQFPAEKTGLIVISFGKLGLSLPVNRSLDHEVDIKGFDHLEIGN</sequence>
<dbReference type="AlphaFoldDB" id="A0A3N4JDB7"/>